<proteinExistence type="predicted"/>
<protein>
    <recommendedName>
        <fullName evidence="1">DUF4037 domain-containing protein</fullName>
    </recommendedName>
</protein>
<dbReference type="HOGENOM" id="CLU_066174_0_0_7"/>
<dbReference type="KEGG" id="pca:Pcar_0934"/>
<feature type="domain" description="DUF4037" evidence="1">
    <location>
        <begin position="126"/>
        <end position="226"/>
    </location>
</feature>
<keyword evidence="3" id="KW-1185">Reference proteome</keyword>
<sequence>MQGLPLAKEYFFTHGLPMIRDSFKNIANRVAAGLVGPGSECYGFDDSLSRDHDWGPGFCLWLPREDLEKYGAELHAAYRKLPESFAGYGPRRVSPGEEGRMGPMSIAGFYVRYTGLKHTPRTVQEWLRVPEQNLSVCTNGSVFHDPAGDFTAWRQHLLDYYPEDIRRKKIASRCMTMAQTGQYNLGRSLKRDEPFASRYAEMQFCQDLMMMIFHINRRYAPFYKWLHRATRALPVLGQVVHEQIIRLLDTPDRDAKVAIIEALCGMVIEELQRQGLSDSGSDFLLDHGPIVQAGIRDSELRNHFSVFN</sequence>
<dbReference type="RefSeq" id="WP_011340655.1">
    <property type="nucleotide sequence ID" value="NC_007498.2"/>
</dbReference>
<reference evidence="2 3" key="2">
    <citation type="journal article" date="2012" name="BMC Genomics">
        <title>The genome of Pelobacter carbinolicus reveals surprising metabolic capabilities and physiological features.</title>
        <authorList>
            <person name="Aklujkar M."/>
            <person name="Haveman S.A."/>
            <person name="Didonato R.Jr."/>
            <person name="Chertkov O."/>
            <person name="Han C.S."/>
            <person name="Land M.L."/>
            <person name="Brown P."/>
            <person name="Lovley D.R."/>
        </authorList>
    </citation>
    <scope>NUCLEOTIDE SEQUENCE [LARGE SCALE GENOMIC DNA]</scope>
    <source>
        <strain evidence="3">DSM 2380 / NBRC 103641 / GraBd1</strain>
    </source>
</reference>
<dbReference type="eggNOG" id="COG0457">
    <property type="taxonomic scope" value="Bacteria"/>
</dbReference>
<dbReference type="Pfam" id="PF13228">
    <property type="entry name" value="DUF4037"/>
    <property type="match status" value="1"/>
</dbReference>
<dbReference type="EMBL" id="CP000142">
    <property type="protein sequence ID" value="ABA88187.1"/>
    <property type="molecule type" value="Genomic_DNA"/>
</dbReference>
<dbReference type="Proteomes" id="UP000002534">
    <property type="component" value="Chromosome"/>
</dbReference>
<name>Q3A620_SYNC1</name>
<evidence type="ECO:0000313" key="3">
    <source>
        <dbReference type="Proteomes" id="UP000002534"/>
    </source>
</evidence>
<dbReference type="STRING" id="338963.Pcar_0934"/>
<evidence type="ECO:0000313" key="2">
    <source>
        <dbReference type="EMBL" id="ABA88187.1"/>
    </source>
</evidence>
<dbReference type="AlphaFoldDB" id="Q3A620"/>
<accession>Q3A620</accession>
<reference evidence="3" key="1">
    <citation type="submission" date="2005-10" db="EMBL/GenBank/DDBJ databases">
        <title>Complete sequence of Pelobacter carbinolicus DSM 2380.</title>
        <authorList>
            <person name="Copeland A."/>
            <person name="Lucas S."/>
            <person name="Lapidus A."/>
            <person name="Barry K."/>
            <person name="Detter J.C."/>
            <person name="Glavina T."/>
            <person name="Hammon N."/>
            <person name="Israni S."/>
            <person name="Pitluck S."/>
            <person name="Chertkov O."/>
            <person name="Schmutz J."/>
            <person name="Larimer F."/>
            <person name="Land M."/>
            <person name="Kyrpides N."/>
            <person name="Ivanova N."/>
            <person name="Richardson P."/>
        </authorList>
    </citation>
    <scope>NUCLEOTIDE SEQUENCE [LARGE SCALE GENOMIC DNA]</scope>
    <source>
        <strain evidence="3">DSM 2380 / NBRC 103641 / GraBd1</strain>
    </source>
</reference>
<evidence type="ECO:0000259" key="1">
    <source>
        <dbReference type="Pfam" id="PF13228"/>
    </source>
</evidence>
<organism evidence="2 3">
    <name type="scientific">Syntrophotalea carbinolica (strain DSM 2380 / NBRC 103641 / GraBd1)</name>
    <name type="common">Pelobacter carbinolicus</name>
    <dbReference type="NCBI Taxonomy" id="338963"/>
    <lineage>
        <taxon>Bacteria</taxon>
        <taxon>Pseudomonadati</taxon>
        <taxon>Thermodesulfobacteriota</taxon>
        <taxon>Desulfuromonadia</taxon>
        <taxon>Desulfuromonadales</taxon>
        <taxon>Syntrophotaleaceae</taxon>
        <taxon>Syntrophotalea</taxon>
    </lineage>
</organism>
<dbReference type="OrthoDB" id="3030at2"/>
<gene>
    <name evidence="2" type="ordered locus">Pcar_0934</name>
</gene>
<dbReference type="InterPro" id="IPR025117">
    <property type="entry name" value="DUF4037"/>
</dbReference>